<dbReference type="Gene3D" id="1.25.40.10">
    <property type="entry name" value="Tetratricopeptide repeat domain"/>
    <property type="match status" value="2"/>
</dbReference>
<dbReference type="GO" id="GO:0060271">
    <property type="term" value="P:cilium assembly"/>
    <property type="evidence" value="ECO:0007669"/>
    <property type="project" value="TreeGrafter"/>
</dbReference>
<dbReference type="SUPFAM" id="SSF48452">
    <property type="entry name" value="TPR-like"/>
    <property type="match status" value="3"/>
</dbReference>
<reference evidence="5 6" key="1">
    <citation type="journal article" date="2017" name="Gigascience">
        <title>Genome sequence of the small brown planthopper, Laodelphax striatellus.</title>
        <authorList>
            <person name="Zhu J."/>
            <person name="Jiang F."/>
            <person name="Wang X."/>
            <person name="Yang P."/>
            <person name="Bao Y."/>
            <person name="Zhao W."/>
            <person name="Wang W."/>
            <person name="Lu H."/>
            <person name="Wang Q."/>
            <person name="Cui N."/>
            <person name="Li J."/>
            <person name="Chen X."/>
            <person name="Luo L."/>
            <person name="Yu J."/>
            <person name="Kang L."/>
            <person name="Cui F."/>
        </authorList>
    </citation>
    <scope>NUCLEOTIDE SEQUENCE [LARGE SCALE GENOMIC DNA]</scope>
    <source>
        <strain evidence="5">Lst14</strain>
    </source>
</reference>
<dbReference type="GO" id="GO:0003341">
    <property type="term" value="P:cilium movement"/>
    <property type="evidence" value="ECO:0007669"/>
    <property type="project" value="TreeGrafter"/>
</dbReference>
<gene>
    <name evidence="5" type="ORF">LSTR_LSTR009375</name>
</gene>
<dbReference type="Proteomes" id="UP000291343">
    <property type="component" value="Unassembled WGS sequence"/>
</dbReference>
<evidence type="ECO:0000256" key="2">
    <source>
        <dbReference type="ARBA" id="ARBA00022803"/>
    </source>
</evidence>
<sequence>AYNDYCTAIKEAHNIIAESYREYASKYCRNLKLDVFAKYLEDTGMIAKIKAHLRDKVQDYMVFKVGLPSKIEKEHVFQDFLAKSYIKLVEDMRLTVTNRNVDKSNTGRSVVCCYPSEVGIDDLHIFACEAAEEDDIDKAKSFLLKMIDMDFASPAPFIKMAIQLMQENNIDEAEVYTREIISIDTRHPIGVLLYAIILFLKEDFNTSELFFHAVTTFYPNFIEAWISFYFFYWHFQMFEQAKIILYYVDEYIHSMPSSETKNNSVTSENGVIENIPTDIVDSTVSQNNPIGDQNLNQEKVRDDQSINQEKVEDEQSRNEKNDNSCIVFYVSLETFFLYSFLFIQKLIYFHERLLKISILLRNVAVLSIKSHIISVIDIYFLYFIQVKSHNYIIFIILVLLYMFAEMCLNKVRQLSSNDEIVVIIEYLLACCDYLRRRPENALQHLDIALRFNIQPTPLHLLSGHCYYRMENLKKMEESYSFVPGVSRNPITFQLHLMYLRLGEMSFRQENFRESREFYYKSCKHMCTPLAWLGLAKTCYMLESYIEAERCLCEANLLDGENGEIWSYLALVNHKLNRPAIFLDCYNQTKRFPSNNEILRTEIGELYYSFYESNCFINRRTTVDFVDNHE</sequence>
<keyword evidence="1" id="KW-0677">Repeat</keyword>
<feature type="transmembrane region" description="Helical" evidence="4">
    <location>
        <begin position="390"/>
        <end position="408"/>
    </location>
</feature>
<organism evidence="5 6">
    <name type="scientific">Laodelphax striatellus</name>
    <name type="common">Small brown planthopper</name>
    <name type="synonym">Delphax striatella</name>
    <dbReference type="NCBI Taxonomy" id="195883"/>
    <lineage>
        <taxon>Eukaryota</taxon>
        <taxon>Metazoa</taxon>
        <taxon>Ecdysozoa</taxon>
        <taxon>Arthropoda</taxon>
        <taxon>Hexapoda</taxon>
        <taxon>Insecta</taxon>
        <taxon>Pterygota</taxon>
        <taxon>Neoptera</taxon>
        <taxon>Paraneoptera</taxon>
        <taxon>Hemiptera</taxon>
        <taxon>Auchenorrhyncha</taxon>
        <taxon>Fulgoroidea</taxon>
        <taxon>Delphacidae</taxon>
        <taxon>Criomorphinae</taxon>
        <taxon>Laodelphax</taxon>
    </lineage>
</organism>
<dbReference type="PANTHER" id="PTHR44314:SF1">
    <property type="entry name" value="CILIA- AND FLAGELLA-ASSOCIATED PROTEIN 70"/>
    <property type="match status" value="1"/>
</dbReference>
<feature type="compositionally biased region" description="Polar residues" evidence="3">
    <location>
        <begin position="283"/>
        <end position="297"/>
    </location>
</feature>
<dbReference type="STRING" id="195883.A0A482WLQ2"/>
<keyword evidence="2" id="KW-0802">TPR repeat</keyword>
<evidence type="ECO:0000313" key="6">
    <source>
        <dbReference type="Proteomes" id="UP000291343"/>
    </source>
</evidence>
<evidence type="ECO:0000256" key="3">
    <source>
        <dbReference type="SAM" id="MobiDB-lite"/>
    </source>
</evidence>
<dbReference type="OrthoDB" id="6627897at2759"/>
<evidence type="ECO:0000256" key="1">
    <source>
        <dbReference type="ARBA" id="ARBA00022737"/>
    </source>
</evidence>
<keyword evidence="4" id="KW-1133">Transmembrane helix</keyword>
<feature type="transmembrane region" description="Helical" evidence="4">
    <location>
        <begin position="326"/>
        <end position="343"/>
    </location>
</feature>
<feature type="compositionally biased region" description="Basic and acidic residues" evidence="3">
    <location>
        <begin position="298"/>
        <end position="317"/>
    </location>
</feature>
<keyword evidence="4" id="KW-0812">Transmembrane</keyword>
<dbReference type="GO" id="GO:0031514">
    <property type="term" value="C:motile cilium"/>
    <property type="evidence" value="ECO:0007669"/>
    <property type="project" value="TreeGrafter"/>
</dbReference>
<dbReference type="InParanoid" id="A0A482WLQ2"/>
<keyword evidence="6" id="KW-1185">Reference proteome</keyword>
<evidence type="ECO:0000256" key="4">
    <source>
        <dbReference type="SAM" id="Phobius"/>
    </source>
</evidence>
<dbReference type="AlphaFoldDB" id="A0A482WLQ2"/>
<dbReference type="InterPro" id="IPR052628">
    <property type="entry name" value="CFAP70"/>
</dbReference>
<feature type="region of interest" description="Disordered" evidence="3">
    <location>
        <begin position="283"/>
        <end position="317"/>
    </location>
</feature>
<comment type="caution">
    <text evidence="5">The sequence shown here is derived from an EMBL/GenBank/DDBJ whole genome shotgun (WGS) entry which is preliminary data.</text>
</comment>
<feature type="transmembrane region" description="Helical" evidence="4">
    <location>
        <begin position="363"/>
        <end position="384"/>
    </location>
</feature>
<feature type="non-terminal residue" evidence="5">
    <location>
        <position position="1"/>
    </location>
</feature>
<dbReference type="PANTHER" id="PTHR44314">
    <property type="entry name" value="CILIA- AND FLAGELLA-ASSOCIATED PROTEIN 70"/>
    <property type="match status" value="1"/>
</dbReference>
<dbReference type="InterPro" id="IPR011990">
    <property type="entry name" value="TPR-like_helical_dom_sf"/>
</dbReference>
<protein>
    <submittedName>
        <fullName evidence="5">Uncharacterized protein</fullName>
    </submittedName>
</protein>
<accession>A0A482WLQ2</accession>
<keyword evidence="4" id="KW-0472">Membrane</keyword>
<dbReference type="GO" id="GO:0070062">
    <property type="term" value="C:extracellular exosome"/>
    <property type="evidence" value="ECO:0007669"/>
    <property type="project" value="TreeGrafter"/>
</dbReference>
<dbReference type="EMBL" id="QKKF02032231">
    <property type="protein sequence ID" value="RZF34250.1"/>
    <property type="molecule type" value="Genomic_DNA"/>
</dbReference>
<proteinExistence type="predicted"/>
<evidence type="ECO:0000313" key="5">
    <source>
        <dbReference type="EMBL" id="RZF34250.1"/>
    </source>
</evidence>
<name>A0A482WLQ2_LAOST</name>